<keyword evidence="2" id="KW-1185">Reference proteome</keyword>
<dbReference type="STRING" id="755732.Fluta_0421"/>
<dbReference type="OrthoDB" id="1118920at2"/>
<evidence type="ECO:0008006" key="3">
    <source>
        <dbReference type="Google" id="ProtNLM"/>
    </source>
</evidence>
<evidence type="ECO:0000313" key="2">
    <source>
        <dbReference type="Proteomes" id="UP000007463"/>
    </source>
</evidence>
<reference evidence="1 2" key="1">
    <citation type="journal article" date="2011" name="Stand. Genomic Sci.">
        <title>Complete genome sequence of the gliding freshwater bacterium Fluviicola taffensis type strain (RW262).</title>
        <authorList>
            <person name="Woyke T."/>
            <person name="Chertkov O."/>
            <person name="Lapidus A."/>
            <person name="Nolan M."/>
            <person name="Lucas S."/>
            <person name="Del Rio T.G."/>
            <person name="Tice H."/>
            <person name="Cheng J.F."/>
            <person name="Tapia R."/>
            <person name="Han C."/>
            <person name="Goodwin L."/>
            <person name="Pitluck S."/>
            <person name="Liolios K."/>
            <person name="Pagani I."/>
            <person name="Ivanova N."/>
            <person name="Huntemann M."/>
            <person name="Mavromatis K."/>
            <person name="Mikhailova N."/>
            <person name="Pati A."/>
            <person name="Chen A."/>
            <person name="Palaniappan K."/>
            <person name="Land M."/>
            <person name="Hauser L."/>
            <person name="Brambilla E.M."/>
            <person name="Rohde M."/>
            <person name="Mwirichia R."/>
            <person name="Sikorski J."/>
            <person name="Tindall B.J."/>
            <person name="Goker M."/>
            <person name="Bristow J."/>
            <person name="Eisen J.A."/>
            <person name="Markowitz V."/>
            <person name="Hugenholtz P."/>
            <person name="Klenk H.P."/>
            <person name="Kyrpides N.C."/>
        </authorList>
    </citation>
    <scope>NUCLEOTIDE SEQUENCE [LARGE SCALE GENOMIC DNA]</scope>
    <source>
        <strain evidence="2">DSM 16823 / RW262 / RW262</strain>
    </source>
</reference>
<accession>F2IEW3</accession>
<sequence>MLTLEQKNQFSDIFNDLTDNLDITQTQYDNAVTSYKAIGDQLSKEGSLLKPYKPKIRPQGSFMLGTMIKPIHGDDDLDIDLICELSGKQSGWTQSDVKSIVGAQLAANETYKEMLKIPEGKRCWTLEYRKNSKIDSEQYHMDILPSIVNEGFYIMLSESKNFSSTEDWKSYALRITDNTLANYNSETNHIQWLKSNPIGYGKWFFMRATLTKEIKMFNESIDPVPNNKRTKLPLQRVVQILKRHRDMMFEGDEAKPISIIITTLAAKAYNHQSDVFEALSEIVSRMDYFIEERENFYGKKIKWISNPVNPDENFADRWETHPEREVNFYKWIVQVKLDIQTIINSRNLGLQWISESMSKPFGNDIVRKVFSDYGQREKLIREAGKQTVAKSGFLGAAGGIKVQNHKFDGSNE</sequence>
<gene>
    <name evidence="1" type="ordered locus">Fluta_0421</name>
</gene>
<organism evidence="1 2">
    <name type="scientific">Fluviicola taffensis (strain DSM 16823 / NCIMB 13979 / RW262)</name>
    <dbReference type="NCBI Taxonomy" id="755732"/>
    <lineage>
        <taxon>Bacteria</taxon>
        <taxon>Pseudomonadati</taxon>
        <taxon>Bacteroidota</taxon>
        <taxon>Flavobacteriia</taxon>
        <taxon>Flavobacteriales</taxon>
        <taxon>Crocinitomicaceae</taxon>
        <taxon>Fluviicola</taxon>
    </lineage>
</organism>
<reference evidence="2" key="2">
    <citation type="submission" date="2011-02" db="EMBL/GenBank/DDBJ databases">
        <title>The complete genome of Fluviicola taffensis DSM 16823.</title>
        <authorList>
            <consortium name="US DOE Joint Genome Institute (JGI-PGF)"/>
            <person name="Lucas S."/>
            <person name="Copeland A."/>
            <person name="Lapidus A."/>
            <person name="Bruce D."/>
            <person name="Goodwin L."/>
            <person name="Pitluck S."/>
            <person name="Kyrpides N."/>
            <person name="Mavromatis K."/>
            <person name="Ivanova N."/>
            <person name="Mikhailova N."/>
            <person name="Pagani I."/>
            <person name="Chertkov O."/>
            <person name="Detter J.C."/>
            <person name="Han C."/>
            <person name="Tapia R."/>
            <person name="Land M."/>
            <person name="Hauser L."/>
            <person name="Markowitz V."/>
            <person name="Cheng J.-F."/>
            <person name="Hugenholtz P."/>
            <person name="Woyke T."/>
            <person name="Wu D."/>
            <person name="Tindall B."/>
            <person name="Pomrenke H.G."/>
            <person name="Brambilla E."/>
            <person name="Klenk H.-P."/>
            <person name="Eisen J.A."/>
        </authorList>
    </citation>
    <scope>NUCLEOTIDE SEQUENCE [LARGE SCALE GENOMIC DNA]</scope>
    <source>
        <strain evidence="2">DSM 16823 / RW262 / RW262</strain>
    </source>
</reference>
<dbReference type="Proteomes" id="UP000007463">
    <property type="component" value="Chromosome"/>
</dbReference>
<protein>
    <recommendedName>
        <fullName evidence="3">Nucleotidyltransferase</fullName>
    </recommendedName>
</protein>
<proteinExistence type="predicted"/>
<dbReference type="HOGENOM" id="CLU_039827_0_0_10"/>
<dbReference type="eggNOG" id="ENOG502Z8M4">
    <property type="taxonomic scope" value="Bacteria"/>
</dbReference>
<dbReference type="AlphaFoldDB" id="F2IEW3"/>
<dbReference type="RefSeq" id="WP_013685202.1">
    <property type="nucleotide sequence ID" value="NC_015321.1"/>
</dbReference>
<evidence type="ECO:0000313" key="1">
    <source>
        <dbReference type="EMBL" id="AEA42428.1"/>
    </source>
</evidence>
<dbReference type="KEGG" id="fte:Fluta_0421"/>
<name>F2IEW3_FLUTR</name>
<dbReference type="EMBL" id="CP002542">
    <property type="protein sequence ID" value="AEA42428.1"/>
    <property type="molecule type" value="Genomic_DNA"/>
</dbReference>
<dbReference type="Pfam" id="PF18144">
    <property type="entry name" value="SMODS"/>
    <property type="match status" value="1"/>
</dbReference>